<evidence type="ECO:0000256" key="4">
    <source>
        <dbReference type="ARBA" id="ARBA00022679"/>
    </source>
</evidence>
<dbReference type="EC" id="2.4.99.12" evidence="2 8"/>
<gene>
    <name evidence="10" type="ORF">C7Y71_007010</name>
</gene>
<reference evidence="10 11" key="1">
    <citation type="submission" date="2018-11" db="EMBL/GenBank/DDBJ databases">
        <authorList>
            <person name="Na S.W."/>
            <person name="Baik M."/>
        </authorList>
    </citation>
    <scope>NUCLEOTIDE SEQUENCE [LARGE SCALE GENOMIC DNA]</scope>
    <source>
        <strain evidence="10 11">E39</strain>
    </source>
</reference>
<name>A0A5P8E767_9BACT</name>
<dbReference type="OrthoDB" id="9789797at2"/>
<dbReference type="SUPFAM" id="SSF53756">
    <property type="entry name" value="UDP-Glycosyltransferase/glycogen phosphorylase"/>
    <property type="match status" value="1"/>
</dbReference>
<dbReference type="GO" id="GO:0043842">
    <property type="term" value="F:Kdo transferase activity"/>
    <property type="evidence" value="ECO:0007669"/>
    <property type="project" value="UniProtKB-EC"/>
</dbReference>
<comment type="pathway">
    <text evidence="1 8">Bacterial outer membrane biogenesis; LPS core biosynthesis.</text>
</comment>
<feature type="transmembrane region" description="Helical" evidence="8">
    <location>
        <begin position="6"/>
        <end position="24"/>
    </location>
</feature>
<dbReference type="KEGG" id="alq:C7Y71_007010"/>
<comment type="function">
    <text evidence="8">Involved in lipopolysaccharide (LPS) biosynthesis. Catalyzes the transfer of 3-deoxy-D-manno-octulosonate (Kdo) residue(s) from CMP-Kdo to lipid IV(A), the tetraacyldisaccharide-1,4'-bisphosphate precursor of lipid A.</text>
</comment>
<dbReference type="Gene3D" id="3.40.50.11720">
    <property type="entry name" value="3-Deoxy-D-manno-octulosonic-acid transferase, N-terminal domain"/>
    <property type="match status" value="1"/>
</dbReference>
<keyword evidence="8" id="KW-1133">Transmembrane helix</keyword>
<comment type="catalytic activity">
    <reaction evidence="6 8">
        <text>lipid IVA (E. coli) + CMP-3-deoxy-beta-D-manno-octulosonate = alpha-Kdo-(2-&gt;6)-lipid IVA (E. coli) + CMP + H(+)</text>
        <dbReference type="Rhea" id="RHEA:28066"/>
        <dbReference type="ChEBI" id="CHEBI:15378"/>
        <dbReference type="ChEBI" id="CHEBI:58603"/>
        <dbReference type="ChEBI" id="CHEBI:60364"/>
        <dbReference type="ChEBI" id="CHEBI:60377"/>
        <dbReference type="ChEBI" id="CHEBI:85987"/>
        <dbReference type="EC" id="2.4.99.12"/>
    </reaction>
</comment>
<keyword evidence="11" id="KW-1185">Reference proteome</keyword>
<dbReference type="Pfam" id="PF04413">
    <property type="entry name" value="Glycos_transf_N"/>
    <property type="match status" value="1"/>
</dbReference>
<dbReference type="InterPro" id="IPR039901">
    <property type="entry name" value="Kdotransferase"/>
</dbReference>
<dbReference type="InterPro" id="IPR007507">
    <property type="entry name" value="Glycos_transf_N"/>
</dbReference>
<dbReference type="InterPro" id="IPR038107">
    <property type="entry name" value="Glycos_transf_N_sf"/>
</dbReference>
<evidence type="ECO:0000256" key="3">
    <source>
        <dbReference type="ARBA" id="ARBA00019077"/>
    </source>
</evidence>
<keyword evidence="8" id="KW-0448">Lipopolysaccharide biosynthesis</keyword>
<dbReference type="GO" id="GO:0009244">
    <property type="term" value="P:lipopolysaccharide core region biosynthetic process"/>
    <property type="evidence" value="ECO:0007669"/>
    <property type="project" value="UniProtKB-UniRule"/>
</dbReference>
<feature type="domain" description="3-deoxy-D-manno-octulosonic-acid transferase N-terminal" evidence="9">
    <location>
        <begin position="43"/>
        <end position="204"/>
    </location>
</feature>
<feature type="active site" description="Proton acceptor" evidence="7">
    <location>
        <position position="58"/>
    </location>
</feature>
<dbReference type="PANTHER" id="PTHR42755">
    <property type="entry name" value="3-DEOXY-MANNO-OCTULOSONATE CYTIDYLYLTRANSFERASE"/>
    <property type="match status" value="1"/>
</dbReference>
<evidence type="ECO:0000259" key="9">
    <source>
        <dbReference type="Pfam" id="PF04413"/>
    </source>
</evidence>
<keyword evidence="8" id="KW-0812">Transmembrane</keyword>
<dbReference type="UniPathway" id="UPA00958"/>
<comment type="subcellular location">
    <subcellularLocation>
        <location evidence="8">Cell membrane</location>
    </subcellularLocation>
</comment>
<dbReference type="Gene3D" id="3.40.50.2000">
    <property type="entry name" value="Glycogen Phosphorylase B"/>
    <property type="match status" value="1"/>
</dbReference>
<evidence type="ECO:0000256" key="2">
    <source>
        <dbReference type="ARBA" id="ARBA00012621"/>
    </source>
</evidence>
<comment type="similarity">
    <text evidence="8">Belongs to the glycosyltransferase group 1 family.</text>
</comment>
<dbReference type="Proteomes" id="UP000249375">
    <property type="component" value="Chromosome"/>
</dbReference>
<organism evidence="10 11">
    <name type="scientific">Pseudoprevotella muciniphila</name>
    <dbReference type="NCBI Taxonomy" id="2133944"/>
    <lineage>
        <taxon>Bacteria</taxon>
        <taxon>Pseudomonadati</taxon>
        <taxon>Bacteroidota</taxon>
        <taxon>Bacteroidia</taxon>
        <taxon>Bacteroidales</taxon>
        <taxon>Prevotellaceae</taxon>
        <taxon>Pseudoprevotella</taxon>
    </lineage>
</organism>
<evidence type="ECO:0000256" key="1">
    <source>
        <dbReference type="ARBA" id="ARBA00004713"/>
    </source>
</evidence>
<accession>A0A5P8E767</accession>
<sequence length="429" mass="50719">MYSFIIFLYALAVYIVAFFGHKKARKMVRGQMKTWHKLKYRIDKNEKYIWFHAASLGEFEQGRPLIERIKKEHPEKKILLTFFSPSGYEVRKDYPYADVVCYLPFDTKISAKAFLHYVKLEKVFFIKYEFWRNYITQLKKKNVPIYSVSSIFRRKQIFFRWYGWWYKYMLRRFTHFFVQDERSKELLATLGVNQVTVMGDTRFDRVIDIMKASKEFPLVDKFTYRAENQKKNQTDIEKYDDKFPVLVCGSTWPVDEEFIIPYFNRNFRMKMVLAPHVVSEEHLQQIEQKLTRPSVRYTKASKEEIDKAECLIIDCYGLLSSVYRYATVAYVGGGFGVGIHNVPEAAVYGIPVIIGPNNEKFREAQQLLEIGGCKEVNNAREFEKLLDTFFAHPELKKRAGEAAGNYIMDHAGAAEKIYRFVFQSEEEKD</sequence>
<dbReference type="AlphaFoldDB" id="A0A5P8E767"/>
<evidence type="ECO:0000256" key="6">
    <source>
        <dbReference type="ARBA" id="ARBA00049183"/>
    </source>
</evidence>
<keyword evidence="4 8" id="KW-0808">Transferase</keyword>
<dbReference type="RefSeq" id="WP_111898324.1">
    <property type="nucleotide sequence ID" value="NZ_CP033459.1"/>
</dbReference>
<dbReference type="GO" id="GO:0009245">
    <property type="term" value="P:lipid A biosynthetic process"/>
    <property type="evidence" value="ECO:0007669"/>
    <property type="project" value="TreeGrafter"/>
</dbReference>
<keyword evidence="8" id="KW-0472">Membrane</keyword>
<dbReference type="GO" id="GO:0005886">
    <property type="term" value="C:plasma membrane"/>
    <property type="evidence" value="ECO:0007669"/>
    <property type="project" value="UniProtKB-SubCell"/>
</dbReference>
<evidence type="ECO:0000256" key="5">
    <source>
        <dbReference type="ARBA" id="ARBA00031445"/>
    </source>
</evidence>
<protein>
    <recommendedName>
        <fullName evidence="3 8">3-deoxy-D-manno-octulosonic acid transferase</fullName>
        <shortName evidence="8">Kdo transferase</shortName>
        <ecNumber evidence="2 8">2.4.99.12</ecNumber>
    </recommendedName>
    <alternativeName>
        <fullName evidence="5 8">Lipid IV(A) 3-deoxy-D-manno-octulosonic acid transferase</fullName>
    </alternativeName>
</protein>
<evidence type="ECO:0000313" key="11">
    <source>
        <dbReference type="Proteomes" id="UP000249375"/>
    </source>
</evidence>
<dbReference type="PANTHER" id="PTHR42755:SF1">
    <property type="entry name" value="3-DEOXY-D-MANNO-OCTULOSONIC ACID TRANSFERASE, MITOCHONDRIAL-RELATED"/>
    <property type="match status" value="1"/>
</dbReference>
<evidence type="ECO:0000256" key="8">
    <source>
        <dbReference type="RuleBase" id="RU365103"/>
    </source>
</evidence>
<dbReference type="EMBL" id="CP033459">
    <property type="protein sequence ID" value="QFQ12786.1"/>
    <property type="molecule type" value="Genomic_DNA"/>
</dbReference>
<keyword evidence="8" id="KW-1003">Cell membrane</keyword>
<evidence type="ECO:0000256" key="7">
    <source>
        <dbReference type="PIRSR" id="PIRSR639901-1"/>
    </source>
</evidence>
<evidence type="ECO:0000313" key="10">
    <source>
        <dbReference type="EMBL" id="QFQ12786.1"/>
    </source>
</evidence>
<proteinExistence type="inferred from homology"/>